<proteinExistence type="predicted"/>
<dbReference type="EMBL" id="LQOV01000018">
    <property type="protein sequence ID" value="ORV51401.1"/>
    <property type="molecule type" value="Genomic_DNA"/>
</dbReference>
<evidence type="ECO:0000313" key="2">
    <source>
        <dbReference type="Proteomes" id="UP000193010"/>
    </source>
</evidence>
<accession>A0A1X1U3K0</accession>
<gene>
    <name evidence="1" type="ORF">AWC05_28005</name>
</gene>
<organism evidence="1 2">
    <name type="scientific">Mycobacterium florentinum</name>
    <dbReference type="NCBI Taxonomy" id="292462"/>
    <lineage>
        <taxon>Bacteria</taxon>
        <taxon>Bacillati</taxon>
        <taxon>Actinomycetota</taxon>
        <taxon>Actinomycetes</taxon>
        <taxon>Mycobacteriales</taxon>
        <taxon>Mycobacteriaceae</taxon>
        <taxon>Mycobacterium</taxon>
        <taxon>Mycobacterium simiae complex</taxon>
    </lineage>
</organism>
<dbReference type="STRING" id="292462.AWC05_28005"/>
<evidence type="ECO:0000313" key="1">
    <source>
        <dbReference type="EMBL" id="ORV51401.1"/>
    </source>
</evidence>
<dbReference type="Proteomes" id="UP000193010">
    <property type="component" value="Unassembled WGS sequence"/>
</dbReference>
<reference evidence="1 2" key="1">
    <citation type="submission" date="2016-01" db="EMBL/GenBank/DDBJ databases">
        <title>The new phylogeny of the genus Mycobacterium.</title>
        <authorList>
            <person name="Tarcisio F."/>
            <person name="Conor M."/>
            <person name="Antonella G."/>
            <person name="Elisabetta G."/>
            <person name="Giulia F.S."/>
            <person name="Sara T."/>
            <person name="Anna F."/>
            <person name="Clotilde B."/>
            <person name="Roberto B."/>
            <person name="Veronica D.S."/>
            <person name="Fabio R."/>
            <person name="Monica P."/>
            <person name="Olivier J."/>
            <person name="Enrico T."/>
            <person name="Nicola S."/>
        </authorList>
    </citation>
    <scope>NUCLEOTIDE SEQUENCE [LARGE SCALE GENOMIC DNA]</scope>
    <source>
        <strain evidence="1 2">DSM 44852</strain>
    </source>
</reference>
<keyword evidence="2" id="KW-1185">Reference proteome</keyword>
<comment type="caution">
    <text evidence="1">The sequence shown here is derived from an EMBL/GenBank/DDBJ whole genome shotgun (WGS) entry which is preliminary data.</text>
</comment>
<name>A0A1X1U3K0_MYCFL</name>
<sequence>MSHNDPTLLTRQNGGPALSMVAAAAPEVDSGMWLLGEHFANNVVSNLPQQMCKNKTVSLVGREGADADGN</sequence>
<protein>
    <submittedName>
        <fullName evidence="1">Uncharacterized protein</fullName>
    </submittedName>
</protein>
<dbReference type="AlphaFoldDB" id="A0A1X1U3K0"/>